<gene>
    <name evidence="2" type="ORF">Mal4_29880</name>
</gene>
<name>A0A517Z847_9PLAN</name>
<dbReference type="SUPFAM" id="SSF53850">
    <property type="entry name" value="Periplasmic binding protein-like II"/>
    <property type="match status" value="1"/>
</dbReference>
<proteinExistence type="predicted"/>
<keyword evidence="1" id="KW-0472">Membrane</keyword>
<evidence type="ECO:0000313" key="2">
    <source>
        <dbReference type="EMBL" id="QDU38658.1"/>
    </source>
</evidence>
<protein>
    <recommendedName>
        <fullName evidence="4">NMT1/THI5 like protein</fullName>
    </recommendedName>
</protein>
<dbReference type="PANTHER" id="PTHR42941">
    <property type="entry name" value="SLL1037 PROTEIN"/>
    <property type="match status" value="1"/>
</dbReference>
<sequence>MAESTSPPPRRTSVLEEFHEARIEFYKTWGPALLLTLIGFLIAWFFVKPAPPDTVVIAAGPPDGAYYAFAQEYAEVFAENGVTLEIRETAGSIENYRLLREDDGVQLAIVQGGTAPPDSTEESYEAIASLYLEPVWIFTRGETAETDLRSLAGKRIAVGPDGSGTSSIALKLLAANGLEPDDTETEDTSVDRFAAVPLSGVAAAEQLLDGDIDAAFFVLSPQSELIHDLLRDDSSRLVRLKRHDAYSQLFPFLSSVTLAEGVIDLQQNLPPEPIPQIAPAANLICTPELHDAFIPLLLKAARRVHGSGDIYVEPSRFPSLEFAEFRPHPVALDYYESGPSLLQRHVPFWVASLIDRTKIMLLPLITLAIPLFKLAPPVYRWRIRSRIYRWYKVLREIDQHVDRSTAEQRERNLNTLSEMQQELEEISVPLSYMEEFYNLRLHIDLVRRRLESVGERSATAPAAPHG</sequence>
<dbReference type="KEGG" id="mri:Mal4_29880"/>
<feature type="transmembrane region" description="Helical" evidence="1">
    <location>
        <begin position="29"/>
        <end position="47"/>
    </location>
</feature>
<keyword evidence="1" id="KW-1133">Transmembrane helix</keyword>
<evidence type="ECO:0000256" key="1">
    <source>
        <dbReference type="SAM" id="Phobius"/>
    </source>
</evidence>
<organism evidence="2 3">
    <name type="scientific">Maioricimonas rarisocia</name>
    <dbReference type="NCBI Taxonomy" id="2528026"/>
    <lineage>
        <taxon>Bacteria</taxon>
        <taxon>Pseudomonadati</taxon>
        <taxon>Planctomycetota</taxon>
        <taxon>Planctomycetia</taxon>
        <taxon>Planctomycetales</taxon>
        <taxon>Planctomycetaceae</taxon>
        <taxon>Maioricimonas</taxon>
    </lineage>
</organism>
<dbReference type="EMBL" id="CP036275">
    <property type="protein sequence ID" value="QDU38658.1"/>
    <property type="molecule type" value="Genomic_DNA"/>
</dbReference>
<dbReference type="Pfam" id="PF16868">
    <property type="entry name" value="NMT1_3"/>
    <property type="match status" value="1"/>
</dbReference>
<dbReference type="InterPro" id="IPR011852">
    <property type="entry name" value="TRAP_TAXI"/>
</dbReference>
<evidence type="ECO:0000313" key="3">
    <source>
        <dbReference type="Proteomes" id="UP000320496"/>
    </source>
</evidence>
<evidence type="ECO:0008006" key="4">
    <source>
        <dbReference type="Google" id="ProtNLM"/>
    </source>
</evidence>
<keyword evidence="3" id="KW-1185">Reference proteome</keyword>
<reference evidence="2 3" key="1">
    <citation type="submission" date="2019-02" db="EMBL/GenBank/DDBJ databases">
        <title>Deep-cultivation of Planctomycetes and their phenomic and genomic characterization uncovers novel biology.</title>
        <authorList>
            <person name="Wiegand S."/>
            <person name="Jogler M."/>
            <person name="Boedeker C."/>
            <person name="Pinto D."/>
            <person name="Vollmers J."/>
            <person name="Rivas-Marin E."/>
            <person name="Kohn T."/>
            <person name="Peeters S.H."/>
            <person name="Heuer A."/>
            <person name="Rast P."/>
            <person name="Oberbeckmann S."/>
            <person name="Bunk B."/>
            <person name="Jeske O."/>
            <person name="Meyerdierks A."/>
            <person name="Storesund J.E."/>
            <person name="Kallscheuer N."/>
            <person name="Luecker S."/>
            <person name="Lage O.M."/>
            <person name="Pohl T."/>
            <person name="Merkel B.J."/>
            <person name="Hornburger P."/>
            <person name="Mueller R.-W."/>
            <person name="Bruemmer F."/>
            <person name="Labrenz M."/>
            <person name="Spormann A.M."/>
            <person name="Op den Camp H."/>
            <person name="Overmann J."/>
            <person name="Amann R."/>
            <person name="Jetten M.S.M."/>
            <person name="Mascher T."/>
            <person name="Medema M.H."/>
            <person name="Devos D.P."/>
            <person name="Kaster A.-K."/>
            <person name="Ovreas L."/>
            <person name="Rohde M."/>
            <person name="Galperin M.Y."/>
            <person name="Jogler C."/>
        </authorList>
    </citation>
    <scope>NUCLEOTIDE SEQUENCE [LARGE SCALE GENOMIC DNA]</scope>
    <source>
        <strain evidence="2 3">Mal4</strain>
    </source>
</reference>
<accession>A0A517Z847</accession>
<dbReference type="Gene3D" id="3.40.190.10">
    <property type="entry name" value="Periplasmic binding protein-like II"/>
    <property type="match status" value="2"/>
</dbReference>
<dbReference type="PANTHER" id="PTHR42941:SF1">
    <property type="entry name" value="SLL1037 PROTEIN"/>
    <property type="match status" value="1"/>
</dbReference>
<keyword evidence="1" id="KW-0812">Transmembrane</keyword>
<dbReference type="Proteomes" id="UP000320496">
    <property type="component" value="Chromosome"/>
</dbReference>
<dbReference type="RefSeq" id="WP_145369918.1">
    <property type="nucleotide sequence ID" value="NZ_CP036275.1"/>
</dbReference>
<dbReference type="OrthoDB" id="237270at2"/>
<dbReference type="AlphaFoldDB" id="A0A517Z847"/>